<dbReference type="Proteomes" id="UP001444071">
    <property type="component" value="Unassembled WGS sequence"/>
</dbReference>
<sequence>MDEEIESQELMERGAEGSLWSTEQATSTQLELHRFPTEVLLGRDEYSIWTSSSVKKMFLSFNQEQPEETLVSQLTNHLQRRDTYYCSEIKHGFRLVVRHAPRQSRRRKTLVDGYAGG</sequence>
<proteinExistence type="predicted"/>
<name>A0ABV0W545_9TELE</name>
<keyword evidence="3" id="KW-1185">Reference proteome</keyword>
<reference evidence="2 3" key="1">
    <citation type="submission" date="2021-06" db="EMBL/GenBank/DDBJ databases">
        <authorList>
            <person name="Palmer J.M."/>
        </authorList>
    </citation>
    <scope>NUCLEOTIDE SEQUENCE [LARGE SCALE GENOMIC DNA]</scope>
    <source>
        <strain evidence="2 3">XR_2019</strain>
        <tissue evidence="2">Muscle</tissue>
    </source>
</reference>
<organism evidence="2 3">
    <name type="scientific">Xenotaenia resolanae</name>
    <dbReference type="NCBI Taxonomy" id="208358"/>
    <lineage>
        <taxon>Eukaryota</taxon>
        <taxon>Metazoa</taxon>
        <taxon>Chordata</taxon>
        <taxon>Craniata</taxon>
        <taxon>Vertebrata</taxon>
        <taxon>Euteleostomi</taxon>
        <taxon>Actinopterygii</taxon>
        <taxon>Neopterygii</taxon>
        <taxon>Teleostei</taxon>
        <taxon>Neoteleostei</taxon>
        <taxon>Acanthomorphata</taxon>
        <taxon>Ovalentaria</taxon>
        <taxon>Atherinomorphae</taxon>
        <taxon>Cyprinodontiformes</taxon>
        <taxon>Goodeidae</taxon>
        <taxon>Xenotaenia</taxon>
    </lineage>
</organism>
<evidence type="ECO:0000313" key="3">
    <source>
        <dbReference type="Proteomes" id="UP001444071"/>
    </source>
</evidence>
<protein>
    <submittedName>
        <fullName evidence="2">Uncharacterized protein</fullName>
    </submittedName>
</protein>
<evidence type="ECO:0000256" key="1">
    <source>
        <dbReference type="SAM" id="MobiDB-lite"/>
    </source>
</evidence>
<gene>
    <name evidence="2" type="ORF">XENORESO_019248</name>
</gene>
<comment type="caution">
    <text evidence="2">The sequence shown here is derived from an EMBL/GenBank/DDBJ whole genome shotgun (WGS) entry which is preliminary data.</text>
</comment>
<feature type="region of interest" description="Disordered" evidence="1">
    <location>
        <begin position="1"/>
        <end position="25"/>
    </location>
</feature>
<evidence type="ECO:0000313" key="2">
    <source>
        <dbReference type="EMBL" id="MEQ2264102.1"/>
    </source>
</evidence>
<accession>A0ABV0W545</accession>
<dbReference type="EMBL" id="JAHRIM010027043">
    <property type="protein sequence ID" value="MEQ2264102.1"/>
    <property type="molecule type" value="Genomic_DNA"/>
</dbReference>